<evidence type="ECO:0000313" key="4">
    <source>
        <dbReference type="Proteomes" id="UP001259340"/>
    </source>
</evidence>
<keyword evidence="5" id="KW-1185">Reference proteome</keyword>
<dbReference type="AlphaFoldDB" id="A0AAW8NPN0"/>
<gene>
    <name evidence="2" type="ORF">OS133_09165</name>
    <name evidence="3" type="ORF">OS134_06545</name>
</gene>
<keyword evidence="1" id="KW-0812">Transmembrane</keyword>
<dbReference type="Proteomes" id="UP001271263">
    <property type="component" value="Unassembled WGS sequence"/>
</dbReference>
<keyword evidence="1" id="KW-0472">Membrane</keyword>
<reference evidence="2" key="2">
    <citation type="submission" date="2022-11" db="EMBL/GenBank/DDBJ databases">
        <title>Prophages regulate Shewanella fidelis motility and biofilm formation: implications for gut colonization dynamics in Ciona robusta.</title>
        <authorList>
            <person name="Natarajan O."/>
            <person name="Gibboney S.L."/>
            <person name="Young M.N."/>
            <person name="Lim S.J."/>
            <person name="Pluta N."/>
            <person name="Atkinson C.G.F."/>
            <person name="Leigh B.A."/>
            <person name="Liberti A."/>
            <person name="Kees E."/>
            <person name="Breitbart M."/>
            <person name="Gralnick J."/>
            <person name="Dishaw L.J."/>
        </authorList>
    </citation>
    <scope>NUCLEOTIDE SEQUENCE</scope>
    <source>
        <strain evidence="2">3313</strain>
    </source>
</reference>
<dbReference type="EMBL" id="JAPMLE010000001">
    <property type="protein sequence ID" value="MDR8523839.1"/>
    <property type="molecule type" value="Genomic_DNA"/>
</dbReference>
<protein>
    <submittedName>
        <fullName evidence="2">Uncharacterized protein</fullName>
    </submittedName>
</protein>
<dbReference type="EMBL" id="JAPMLD010000002">
    <property type="protein sequence ID" value="MDW4823725.1"/>
    <property type="molecule type" value="Genomic_DNA"/>
</dbReference>
<keyword evidence="1" id="KW-1133">Transmembrane helix</keyword>
<evidence type="ECO:0000313" key="5">
    <source>
        <dbReference type="Proteomes" id="UP001271263"/>
    </source>
</evidence>
<name>A0AAW8NPN0_9GAMM</name>
<accession>A0AAW8NPN0</accession>
<evidence type="ECO:0000313" key="3">
    <source>
        <dbReference type="EMBL" id="MDW4823725.1"/>
    </source>
</evidence>
<evidence type="ECO:0000313" key="2">
    <source>
        <dbReference type="EMBL" id="MDR8523839.1"/>
    </source>
</evidence>
<dbReference type="Proteomes" id="UP001259340">
    <property type="component" value="Unassembled WGS sequence"/>
</dbReference>
<proteinExistence type="predicted"/>
<comment type="caution">
    <text evidence="2">The sequence shown here is derived from an EMBL/GenBank/DDBJ whole genome shotgun (WGS) entry which is preliminary data.</text>
</comment>
<dbReference type="RefSeq" id="WP_310654681.1">
    <property type="nucleotide sequence ID" value="NZ_JAPMLC010000001.1"/>
</dbReference>
<sequence>MTKIQLPQLPPQVLRNISHGLIAVAAIYGIYVMRKAYKAGDELADKATKPIGQLWSDVSAWSGGWTPVELSDLIIQPWYLDDNYKISDEAWRVIGQDANQKQMLLTLFNDRVLKPEYRHLIGQPIGAL</sequence>
<reference evidence="3 5" key="1">
    <citation type="journal article" date="2022" name="bioRxiv">
        <title>Prophages regulate Shewanella fidelis 3313 motility and biofilm formation: implications for gut colonization dynamics in Ciona robusta.</title>
        <authorList>
            <person name="Natarajan O."/>
            <person name="Gibboney S.L."/>
            <person name="Young M.N."/>
            <person name="Lim S.J."/>
            <person name="Pluta N."/>
            <person name="Atkinson C.G."/>
            <person name="Leigh B.A."/>
            <person name="Liberti A."/>
            <person name="Kees E.D."/>
            <person name="Breitbart M."/>
            <person name="Gralnick J.A."/>
            <person name="Dishaw L.J."/>
        </authorList>
    </citation>
    <scope>NUCLEOTIDE SEQUENCE [LARGE SCALE GENOMIC DNA]</scope>
    <source>
        <strain evidence="3 5">JG4066</strain>
    </source>
</reference>
<organism evidence="2 4">
    <name type="scientific">Shewanella fidelis</name>
    <dbReference type="NCBI Taxonomy" id="173509"/>
    <lineage>
        <taxon>Bacteria</taxon>
        <taxon>Pseudomonadati</taxon>
        <taxon>Pseudomonadota</taxon>
        <taxon>Gammaproteobacteria</taxon>
        <taxon>Alteromonadales</taxon>
        <taxon>Shewanellaceae</taxon>
        <taxon>Shewanella</taxon>
    </lineage>
</organism>
<feature type="transmembrane region" description="Helical" evidence="1">
    <location>
        <begin position="16"/>
        <end position="33"/>
    </location>
</feature>
<evidence type="ECO:0000256" key="1">
    <source>
        <dbReference type="SAM" id="Phobius"/>
    </source>
</evidence>